<keyword evidence="3" id="KW-0963">Cytoplasm</keyword>
<dbReference type="Proteomes" id="UP000192569">
    <property type="component" value="Chromosome I"/>
</dbReference>
<evidence type="ECO:0000313" key="15">
    <source>
        <dbReference type="Proteomes" id="UP000192569"/>
    </source>
</evidence>
<dbReference type="STRING" id="698762.SAMN00808754_1435"/>
<gene>
    <name evidence="14" type="ORF">SAMN00808754_1435</name>
</gene>
<evidence type="ECO:0000256" key="13">
    <source>
        <dbReference type="ARBA" id="ARBA00029523"/>
    </source>
</evidence>
<protein>
    <recommendedName>
        <fullName evidence="13">Holliday junction resolvase RecU</fullName>
    </recommendedName>
</protein>
<dbReference type="GO" id="GO:0003676">
    <property type="term" value="F:nucleic acid binding"/>
    <property type="evidence" value="ECO:0007669"/>
    <property type="project" value="InterPro"/>
</dbReference>
<keyword evidence="9" id="KW-0460">Magnesium</keyword>
<keyword evidence="8" id="KW-0378">Hydrolase</keyword>
<evidence type="ECO:0000256" key="2">
    <source>
        <dbReference type="ARBA" id="ARBA00004496"/>
    </source>
</evidence>
<proteinExistence type="inferred from homology"/>
<dbReference type="InterPro" id="IPR011335">
    <property type="entry name" value="Restrct_endonuc-II-like"/>
</dbReference>
<reference evidence="14 15" key="1">
    <citation type="submission" date="2017-04" db="EMBL/GenBank/DDBJ databases">
        <authorList>
            <person name="Afonso C.L."/>
            <person name="Miller P.J."/>
            <person name="Scott M.A."/>
            <person name="Spackman E."/>
            <person name="Goraichik I."/>
            <person name="Dimitrov K.M."/>
            <person name="Suarez D.L."/>
            <person name="Swayne D.E."/>
        </authorList>
    </citation>
    <scope>NUCLEOTIDE SEQUENCE [LARGE SCALE GENOMIC DNA]</scope>
    <source>
        <strain evidence="14 15">ToBE</strain>
    </source>
</reference>
<evidence type="ECO:0000256" key="4">
    <source>
        <dbReference type="ARBA" id="ARBA00022722"/>
    </source>
</evidence>
<keyword evidence="6" id="KW-0255">Endonuclease</keyword>
<comment type="subcellular location">
    <subcellularLocation>
        <location evidence="2">Cytoplasm</location>
    </subcellularLocation>
</comment>
<dbReference type="GO" id="GO:0046872">
    <property type="term" value="F:metal ion binding"/>
    <property type="evidence" value="ECO:0007669"/>
    <property type="project" value="UniProtKB-KW"/>
</dbReference>
<evidence type="ECO:0000256" key="1">
    <source>
        <dbReference type="ARBA" id="ARBA00001946"/>
    </source>
</evidence>
<evidence type="ECO:0000256" key="3">
    <source>
        <dbReference type="ARBA" id="ARBA00022490"/>
    </source>
</evidence>
<dbReference type="GO" id="GO:0006310">
    <property type="term" value="P:DNA recombination"/>
    <property type="evidence" value="ECO:0007669"/>
    <property type="project" value="UniProtKB-KW"/>
</dbReference>
<keyword evidence="11" id="KW-0234">DNA repair</keyword>
<accession>A0A1W1VSC2</accession>
<dbReference type="RefSeq" id="WP_084665052.1">
    <property type="nucleotide sequence ID" value="NZ_LT838272.1"/>
</dbReference>
<evidence type="ECO:0000313" key="14">
    <source>
        <dbReference type="EMBL" id="SMB96248.1"/>
    </source>
</evidence>
<dbReference type="GO" id="GO:0016787">
    <property type="term" value="F:hydrolase activity"/>
    <property type="evidence" value="ECO:0007669"/>
    <property type="project" value="UniProtKB-KW"/>
</dbReference>
<dbReference type="AlphaFoldDB" id="A0A1W1VSC2"/>
<dbReference type="SUPFAM" id="SSF52980">
    <property type="entry name" value="Restriction endonuclease-like"/>
    <property type="match status" value="1"/>
</dbReference>
<sequence length="174" mass="18537">MRTGQANRGRPLEELIERAFAGLPGVQLFRQVNVWVPLKGGKRGAFPARGAPVDFVGAVHGVPVALECKEVAKGERFPLNGSRLPEKEVQAMKSFEEAGGRSFLLVAFWEPGLLAVYPFGTVEAEIASGSRSLSVEKGKMLSLSGENGVPAFNSLNLVKLLVECKAGDFGPSNA</sequence>
<dbReference type="Gene3D" id="3.40.1350.10">
    <property type="match status" value="1"/>
</dbReference>
<keyword evidence="7" id="KW-0227">DNA damage</keyword>
<dbReference type="InterPro" id="IPR004612">
    <property type="entry name" value="Resolv_RecU"/>
</dbReference>
<keyword evidence="10" id="KW-0233">DNA recombination</keyword>
<comment type="similarity">
    <text evidence="12">Belongs to the RecU family.</text>
</comment>
<evidence type="ECO:0000256" key="9">
    <source>
        <dbReference type="ARBA" id="ARBA00022842"/>
    </source>
</evidence>
<evidence type="ECO:0000256" key="5">
    <source>
        <dbReference type="ARBA" id="ARBA00022723"/>
    </source>
</evidence>
<dbReference type="GO" id="GO:0004519">
    <property type="term" value="F:endonuclease activity"/>
    <property type="evidence" value="ECO:0007669"/>
    <property type="project" value="UniProtKB-KW"/>
</dbReference>
<dbReference type="InterPro" id="IPR011856">
    <property type="entry name" value="tRNA_endonuc-like_dom_sf"/>
</dbReference>
<evidence type="ECO:0000256" key="12">
    <source>
        <dbReference type="ARBA" id="ARBA00023447"/>
    </source>
</evidence>
<evidence type="ECO:0000256" key="6">
    <source>
        <dbReference type="ARBA" id="ARBA00022759"/>
    </source>
</evidence>
<dbReference type="GO" id="GO:0006281">
    <property type="term" value="P:DNA repair"/>
    <property type="evidence" value="ECO:0007669"/>
    <property type="project" value="UniProtKB-KW"/>
</dbReference>
<evidence type="ECO:0000256" key="10">
    <source>
        <dbReference type="ARBA" id="ARBA00023172"/>
    </source>
</evidence>
<comment type="cofactor">
    <cofactor evidence="1">
        <name>Mg(2+)</name>
        <dbReference type="ChEBI" id="CHEBI:18420"/>
    </cofactor>
</comment>
<keyword evidence="5" id="KW-0479">Metal-binding</keyword>
<keyword evidence="15" id="KW-1185">Reference proteome</keyword>
<dbReference type="GO" id="GO:0005737">
    <property type="term" value="C:cytoplasm"/>
    <property type="evidence" value="ECO:0007669"/>
    <property type="project" value="UniProtKB-SubCell"/>
</dbReference>
<dbReference type="Pfam" id="PF03838">
    <property type="entry name" value="RecU"/>
    <property type="match status" value="1"/>
</dbReference>
<dbReference type="EMBL" id="LT838272">
    <property type="protein sequence ID" value="SMB96248.1"/>
    <property type="molecule type" value="Genomic_DNA"/>
</dbReference>
<dbReference type="OrthoDB" id="9783592at2"/>
<name>A0A1W1VSC2_9FIRM</name>
<evidence type="ECO:0000256" key="7">
    <source>
        <dbReference type="ARBA" id="ARBA00022763"/>
    </source>
</evidence>
<evidence type="ECO:0000256" key="8">
    <source>
        <dbReference type="ARBA" id="ARBA00022801"/>
    </source>
</evidence>
<keyword evidence="4" id="KW-0540">Nuclease</keyword>
<evidence type="ECO:0000256" key="11">
    <source>
        <dbReference type="ARBA" id="ARBA00023204"/>
    </source>
</evidence>
<organism evidence="14 15">
    <name type="scientific">Thermanaeromonas toyohensis ToBE</name>
    <dbReference type="NCBI Taxonomy" id="698762"/>
    <lineage>
        <taxon>Bacteria</taxon>
        <taxon>Bacillati</taxon>
        <taxon>Bacillota</taxon>
        <taxon>Clostridia</taxon>
        <taxon>Neomoorellales</taxon>
        <taxon>Neomoorellaceae</taxon>
        <taxon>Thermanaeromonas</taxon>
    </lineage>
</organism>